<dbReference type="Proteomes" id="UP000469462">
    <property type="component" value="Unassembled WGS sequence"/>
</dbReference>
<proteinExistence type="inferred from homology"/>
<organism evidence="3 4">
    <name type="scientific">Sutterella seckii</name>
    <dbReference type="NCBI Taxonomy" id="1944635"/>
    <lineage>
        <taxon>Bacteria</taxon>
        <taxon>Pseudomonadati</taxon>
        <taxon>Pseudomonadota</taxon>
        <taxon>Betaproteobacteria</taxon>
        <taxon>Burkholderiales</taxon>
        <taxon>Sutterellaceae</taxon>
        <taxon>Sutterella</taxon>
    </lineage>
</organism>
<dbReference type="Gene3D" id="3.40.50.1820">
    <property type="entry name" value="alpha/beta hydrolase"/>
    <property type="match status" value="1"/>
</dbReference>
<dbReference type="EMBL" id="WEHW01000083">
    <property type="protein sequence ID" value="KAB7649479.1"/>
    <property type="molecule type" value="Genomic_DNA"/>
</dbReference>
<dbReference type="InterPro" id="IPR029058">
    <property type="entry name" value="AB_hydrolase_fold"/>
</dbReference>
<dbReference type="PANTHER" id="PTHR11487:SF0">
    <property type="entry name" value="S-ACYL FATTY ACID SYNTHASE THIOESTERASE, MEDIUM CHAIN"/>
    <property type="match status" value="1"/>
</dbReference>
<dbReference type="SUPFAM" id="SSF53474">
    <property type="entry name" value="alpha/beta-Hydrolases"/>
    <property type="match status" value="1"/>
</dbReference>
<reference evidence="3 4" key="1">
    <citation type="submission" date="2019-10" db="EMBL/GenBank/DDBJ databases">
        <title>Genome diversity of Sutterella seckii.</title>
        <authorList>
            <person name="Chaplin A.V."/>
            <person name="Sokolova S.R."/>
            <person name="Mosin K.A."/>
            <person name="Ivanova E.L."/>
            <person name="Kochetkova T.O."/>
            <person name="Goltsov A.Y."/>
            <person name="Trofimov D.Y."/>
            <person name="Efimov B.A."/>
        </authorList>
    </citation>
    <scope>NUCLEOTIDE SEQUENCE [LARGE SCALE GENOMIC DNA]</scope>
    <source>
        <strain evidence="3 4">ASD3426</strain>
    </source>
</reference>
<evidence type="ECO:0000313" key="4">
    <source>
        <dbReference type="Proteomes" id="UP000469462"/>
    </source>
</evidence>
<comment type="similarity">
    <text evidence="1">Belongs to the thioesterase family.</text>
</comment>
<sequence length="245" mass="27504">MLSSPAPIPRITTLCLLAHAGGCAQRYLPLLPQLAQAIRLVPIELPGHGEHLSERPLETLEAMTDYIAERIPEAAPQEIAIFGHSMGGMLAYLTAKHFADHGETNKVGRLILSCCHVPGYTRLPRDILGMDLKTFRRTADRHPGIPREVLASPELSDLFLPPLLTDFKAILREPRQTLTPLPIPIDLIAATEDNYPIEEQLVWRGATTERFRIRRIPGEHFYLTDRPGLLERTLFRILDLPGRPQ</sequence>
<dbReference type="Pfam" id="PF00975">
    <property type="entry name" value="Thioesterase"/>
    <property type="match status" value="1"/>
</dbReference>
<name>A0AAI9WMA9_9BURK</name>
<gene>
    <name evidence="3" type="ORF">GBM96_11330</name>
</gene>
<evidence type="ECO:0000259" key="2">
    <source>
        <dbReference type="Pfam" id="PF00975"/>
    </source>
</evidence>
<dbReference type="RefSeq" id="WP_152157171.1">
    <property type="nucleotide sequence ID" value="NZ_WEHW01000083.1"/>
</dbReference>
<dbReference type="InterPro" id="IPR001031">
    <property type="entry name" value="Thioesterase"/>
</dbReference>
<dbReference type="InterPro" id="IPR012223">
    <property type="entry name" value="TEII"/>
</dbReference>
<protein>
    <submittedName>
        <fullName evidence="3">Thioesterase</fullName>
    </submittedName>
</protein>
<dbReference type="PANTHER" id="PTHR11487">
    <property type="entry name" value="THIOESTERASE"/>
    <property type="match status" value="1"/>
</dbReference>
<keyword evidence="4" id="KW-1185">Reference proteome</keyword>
<feature type="domain" description="Thioesterase" evidence="2">
    <location>
        <begin position="13"/>
        <end position="230"/>
    </location>
</feature>
<evidence type="ECO:0000313" key="3">
    <source>
        <dbReference type="EMBL" id="KAB7649479.1"/>
    </source>
</evidence>
<accession>A0AAI9WMA9</accession>
<comment type="caution">
    <text evidence="3">The sequence shown here is derived from an EMBL/GenBank/DDBJ whole genome shotgun (WGS) entry which is preliminary data.</text>
</comment>
<dbReference type="AlphaFoldDB" id="A0AAI9WMA9"/>
<dbReference type="GO" id="GO:0008610">
    <property type="term" value="P:lipid biosynthetic process"/>
    <property type="evidence" value="ECO:0007669"/>
    <property type="project" value="TreeGrafter"/>
</dbReference>
<evidence type="ECO:0000256" key="1">
    <source>
        <dbReference type="ARBA" id="ARBA00007169"/>
    </source>
</evidence>